<accession>A0A1J5PCJ7</accession>
<dbReference type="PROSITE" id="PS51257">
    <property type="entry name" value="PROKAR_LIPOPROTEIN"/>
    <property type="match status" value="1"/>
</dbReference>
<dbReference type="EMBL" id="MLJW01005284">
    <property type="protein sequence ID" value="OIQ68480.1"/>
    <property type="molecule type" value="Genomic_DNA"/>
</dbReference>
<gene>
    <name evidence="1" type="ORF">GALL_499270</name>
</gene>
<organism evidence="1">
    <name type="scientific">mine drainage metagenome</name>
    <dbReference type="NCBI Taxonomy" id="410659"/>
    <lineage>
        <taxon>unclassified sequences</taxon>
        <taxon>metagenomes</taxon>
        <taxon>ecological metagenomes</taxon>
    </lineage>
</organism>
<name>A0A1J5PCJ7_9ZZZZ</name>
<comment type="caution">
    <text evidence="1">The sequence shown here is derived from an EMBL/GenBank/DDBJ whole genome shotgun (WGS) entry which is preliminary data.</text>
</comment>
<evidence type="ECO:0000313" key="1">
    <source>
        <dbReference type="EMBL" id="OIQ68480.1"/>
    </source>
</evidence>
<dbReference type="AlphaFoldDB" id="A0A1J5PCJ7"/>
<protein>
    <submittedName>
        <fullName evidence="1">Uncharacterized protein</fullName>
    </submittedName>
</protein>
<sequence length="390" mass="44689">MARQGADAVKLLVQLGNFSLGCLGLLLQAVQFVTGRLAVVRHVAGGSYHFFEHRRDIGNGFGLFNQPGADFQLRMKVAGGGRHGGQALDKSRQHLAHFFLRLHGAGFGLGLLEDDIFQTLFNIIEPAQRQWRYTDRHQRVHLAFQPVVIQTQVADVFNHQMQQLEQYGLYFGLVFGGKRQPVTVLGDLFFECNGIGIRVAQSFDQRLGLLQKTLVVMPQRRQGEFDHAGNLAKKITRQGRCSHPRHHDIGFDANHQRGRLGAITQRHSGRLGRLCHSRTETAISHQRRLDTFPVELVHGRFEQPALLLLPRRFGWQGHNNVTQTLSRERRLKWNTGNLAVNPLVVQWGRRQFMRRQVFQRLTCNFERCFFSHDLPCHKFRCYLRSTPVSL</sequence>
<reference evidence="1" key="1">
    <citation type="submission" date="2016-10" db="EMBL/GenBank/DDBJ databases">
        <title>Sequence of Gallionella enrichment culture.</title>
        <authorList>
            <person name="Poehlein A."/>
            <person name="Muehling M."/>
            <person name="Daniel R."/>
        </authorList>
    </citation>
    <scope>NUCLEOTIDE SEQUENCE</scope>
</reference>
<proteinExistence type="predicted"/>